<proteinExistence type="inferred from homology"/>
<evidence type="ECO:0000256" key="1">
    <source>
        <dbReference type="ARBA" id="ARBA00004496"/>
    </source>
</evidence>
<evidence type="ECO:0000256" key="5">
    <source>
        <dbReference type="HAMAP-Rule" id="MF_01114"/>
    </source>
</evidence>
<comment type="similarity">
    <text evidence="2 5">Belongs to the RecX family.</text>
</comment>
<dbReference type="PANTHER" id="PTHR33602">
    <property type="entry name" value="REGULATORY PROTEIN RECX FAMILY PROTEIN"/>
    <property type="match status" value="1"/>
</dbReference>
<evidence type="ECO:0000313" key="9">
    <source>
        <dbReference type="EMBL" id="OHW62257.1"/>
    </source>
</evidence>
<dbReference type="GO" id="GO:0006282">
    <property type="term" value="P:regulation of DNA repair"/>
    <property type="evidence" value="ECO:0007669"/>
    <property type="project" value="UniProtKB-UniRule"/>
</dbReference>
<reference evidence="9 10" key="1">
    <citation type="submission" date="2016-09" db="EMBL/GenBank/DDBJ databases">
        <title>Genome sequence of Eubacterium angustum.</title>
        <authorList>
            <person name="Poehlein A."/>
            <person name="Daniel R."/>
        </authorList>
    </citation>
    <scope>NUCLEOTIDE SEQUENCE [LARGE SCALE GENOMIC DNA]</scope>
    <source>
        <strain evidence="9 10">DSM 1989</strain>
    </source>
</reference>
<dbReference type="Gene3D" id="1.10.10.10">
    <property type="entry name" value="Winged helix-like DNA-binding domain superfamily/Winged helix DNA-binding domain"/>
    <property type="match status" value="3"/>
</dbReference>
<dbReference type="PANTHER" id="PTHR33602:SF1">
    <property type="entry name" value="REGULATORY PROTEIN RECX FAMILY PROTEIN"/>
    <property type="match status" value="1"/>
</dbReference>
<name>A0A1S1V7Y4_9FIRM</name>
<evidence type="ECO:0000256" key="3">
    <source>
        <dbReference type="ARBA" id="ARBA00018111"/>
    </source>
</evidence>
<evidence type="ECO:0000259" key="7">
    <source>
        <dbReference type="Pfam" id="PF21981"/>
    </source>
</evidence>
<dbReference type="STRING" id="39480.EUAN_13270"/>
<feature type="domain" description="RecX third three-helical" evidence="7">
    <location>
        <begin position="157"/>
        <end position="203"/>
    </location>
</feature>
<dbReference type="InterPro" id="IPR003783">
    <property type="entry name" value="Regulatory_RecX"/>
</dbReference>
<dbReference type="RefSeq" id="WP_071062916.1">
    <property type="nucleotide sequence ID" value="NZ_MKIE01000004.1"/>
</dbReference>
<gene>
    <name evidence="5 9" type="primary">recX</name>
    <name evidence="9" type="ORF">EUAN_13270</name>
</gene>
<comment type="caution">
    <text evidence="9">The sequence shown here is derived from an EMBL/GenBank/DDBJ whole genome shotgun (WGS) entry which is preliminary data.</text>
</comment>
<keyword evidence="4 5" id="KW-0963">Cytoplasm</keyword>
<feature type="domain" description="RecX first three-helical" evidence="8">
    <location>
        <begin position="62"/>
        <end position="100"/>
    </location>
</feature>
<accession>A0A1S1V7Y4</accession>
<keyword evidence="10" id="KW-1185">Reference proteome</keyword>
<dbReference type="EMBL" id="MKIE01000004">
    <property type="protein sequence ID" value="OHW62257.1"/>
    <property type="molecule type" value="Genomic_DNA"/>
</dbReference>
<organism evidence="9 10">
    <name type="scientific">Andreesenia angusta</name>
    <dbReference type="NCBI Taxonomy" id="39480"/>
    <lineage>
        <taxon>Bacteria</taxon>
        <taxon>Bacillati</taxon>
        <taxon>Bacillota</taxon>
        <taxon>Tissierellia</taxon>
        <taxon>Tissierellales</taxon>
        <taxon>Gottschalkiaceae</taxon>
        <taxon>Andreesenia</taxon>
    </lineage>
</organism>
<evidence type="ECO:0000256" key="2">
    <source>
        <dbReference type="ARBA" id="ARBA00009695"/>
    </source>
</evidence>
<dbReference type="InterPro" id="IPR036388">
    <property type="entry name" value="WH-like_DNA-bd_sf"/>
</dbReference>
<dbReference type="InterPro" id="IPR053925">
    <property type="entry name" value="RecX_HTH_3rd"/>
</dbReference>
<dbReference type="GO" id="GO:0005737">
    <property type="term" value="C:cytoplasm"/>
    <property type="evidence" value="ECO:0007669"/>
    <property type="project" value="UniProtKB-SubCell"/>
</dbReference>
<comment type="function">
    <text evidence="5">Modulates RecA activity.</text>
</comment>
<evidence type="ECO:0000256" key="4">
    <source>
        <dbReference type="ARBA" id="ARBA00022490"/>
    </source>
</evidence>
<feature type="domain" description="RecX second three-helical" evidence="6">
    <location>
        <begin position="107"/>
        <end position="147"/>
    </location>
</feature>
<protein>
    <recommendedName>
        <fullName evidence="3 5">Regulatory protein RecX</fullName>
    </recommendedName>
</protein>
<dbReference type="Proteomes" id="UP000180254">
    <property type="component" value="Unassembled WGS sequence"/>
</dbReference>
<sequence>MAVITKVEVQKHNDRRYSIYLDGEYSFGVGEDVLVKYSLLKGTELEESFVEEVLLAEEKAKAISVALRYLGYRMRSKKEVEDKLREKGYAEFTEAVMEYLEENRYLDDLEFAVCFARDKFGLNGFGKHRIRMELVKKGIDNRDIETAIEEVFDSESEKEAAKELAVKKLNGSYRNDSEENRYRKTSSYLYRKGYSSDIINAVLREVL</sequence>
<dbReference type="AlphaFoldDB" id="A0A1S1V7Y4"/>
<dbReference type="HAMAP" id="MF_01114">
    <property type="entry name" value="RecX"/>
    <property type="match status" value="1"/>
</dbReference>
<dbReference type="InterPro" id="IPR053924">
    <property type="entry name" value="RecX_HTH_2nd"/>
</dbReference>
<dbReference type="Pfam" id="PF02631">
    <property type="entry name" value="RecX_HTH2"/>
    <property type="match status" value="1"/>
</dbReference>
<evidence type="ECO:0000259" key="8">
    <source>
        <dbReference type="Pfam" id="PF21982"/>
    </source>
</evidence>
<comment type="subcellular location">
    <subcellularLocation>
        <location evidence="1 5">Cytoplasm</location>
    </subcellularLocation>
</comment>
<evidence type="ECO:0000259" key="6">
    <source>
        <dbReference type="Pfam" id="PF02631"/>
    </source>
</evidence>
<dbReference type="InterPro" id="IPR053926">
    <property type="entry name" value="RecX_HTH_1st"/>
</dbReference>
<evidence type="ECO:0000313" key="10">
    <source>
        <dbReference type="Proteomes" id="UP000180254"/>
    </source>
</evidence>
<dbReference type="OrthoDB" id="5421057at2"/>
<dbReference type="Pfam" id="PF21981">
    <property type="entry name" value="RecX_HTH3"/>
    <property type="match status" value="1"/>
</dbReference>
<dbReference type="Pfam" id="PF21982">
    <property type="entry name" value="RecX_HTH1"/>
    <property type="match status" value="1"/>
</dbReference>